<dbReference type="Proteomes" id="UP000324022">
    <property type="component" value="Unassembled WGS sequence"/>
</dbReference>
<protein>
    <submittedName>
        <fullName evidence="3">Uncharacterized protein</fullName>
    </submittedName>
</protein>
<evidence type="ECO:0000256" key="1">
    <source>
        <dbReference type="SAM" id="MobiDB-lite"/>
    </source>
</evidence>
<proteinExistence type="predicted"/>
<feature type="region of interest" description="Disordered" evidence="1">
    <location>
        <begin position="72"/>
        <end position="99"/>
    </location>
</feature>
<gene>
    <name evidence="3" type="ORF">UTRI_04545_B</name>
</gene>
<evidence type="ECO:0000256" key="2">
    <source>
        <dbReference type="SAM" id="SignalP"/>
    </source>
</evidence>
<sequence>MKLLFARIAMITALIVLAIAAPIPEGSLPGAAVPVIGEQTSMIPNGDTAASVTPLKKNVRRAEPLIQPERVAEPLVQPNRVAEPPAEENKGAEPPVKPKKTVRWANQIATPLEPRPMNDRFALSGEALSGAEQRSPAVLAENAAPRPPPRIRLKSPYPYGWGQAAPVAEVKSVSSQGRSWLPNWKLSSWVPKFSRPTGWTWANAVGRNDLQRTARYMAPNPSVAPSLFRQNASHGRAIASKPSWMQSLTEGARGFFRKAAAPLKYFHGI</sequence>
<organism evidence="3 4">
    <name type="scientific">Ustilago trichophora</name>
    <dbReference type="NCBI Taxonomy" id="86804"/>
    <lineage>
        <taxon>Eukaryota</taxon>
        <taxon>Fungi</taxon>
        <taxon>Dikarya</taxon>
        <taxon>Basidiomycota</taxon>
        <taxon>Ustilaginomycotina</taxon>
        <taxon>Ustilaginomycetes</taxon>
        <taxon>Ustilaginales</taxon>
        <taxon>Ustilaginaceae</taxon>
        <taxon>Ustilago</taxon>
    </lineage>
</organism>
<name>A0A5C3ECK2_9BASI</name>
<evidence type="ECO:0000313" key="3">
    <source>
        <dbReference type="EMBL" id="SPO28158.1"/>
    </source>
</evidence>
<feature type="signal peptide" evidence="2">
    <location>
        <begin position="1"/>
        <end position="20"/>
    </location>
</feature>
<feature type="chain" id="PRO_5023124685" evidence="2">
    <location>
        <begin position="21"/>
        <end position="269"/>
    </location>
</feature>
<dbReference type="EMBL" id="OOIN01000021">
    <property type="protein sequence ID" value="SPO28158.1"/>
    <property type="molecule type" value="Genomic_DNA"/>
</dbReference>
<keyword evidence="2" id="KW-0732">Signal</keyword>
<evidence type="ECO:0000313" key="4">
    <source>
        <dbReference type="Proteomes" id="UP000324022"/>
    </source>
</evidence>
<reference evidence="3 4" key="1">
    <citation type="submission" date="2018-03" db="EMBL/GenBank/DDBJ databases">
        <authorList>
            <person name="Guldener U."/>
        </authorList>
    </citation>
    <scope>NUCLEOTIDE SEQUENCE [LARGE SCALE GENOMIC DNA]</scope>
    <source>
        <strain evidence="3 4">NBRC100155</strain>
    </source>
</reference>
<dbReference type="AlphaFoldDB" id="A0A5C3ECK2"/>
<accession>A0A5C3ECK2</accession>
<keyword evidence="4" id="KW-1185">Reference proteome</keyword>